<comment type="caution">
    <text evidence="1">The sequence shown here is derived from an EMBL/GenBank/DDBJ whole genome shotgun (WGS) entry which is preliminary data.</text>
</comment>
<proteinExistence type="predicted"/>
<evidence type="ECO:0000313" key="2">
    <source>
        <dbReference type="Proteomes" id="UP001341840"/>
    </source>
</evidence>
<evidence type="ECO:0000313" key="1">
    <source>
        <dbReference type="EMBL" id="MED6212640.1"/>
    </source>
</evidence>
<name>A0ABU6YRR4_9FABA</name>
<dbReference type="EMBL" id="JASCZI010243079">
    <property type="protein sequence ID" value="MED6212640.1"/>
    <property type="molecule type" value="Genomic_DNA"/>
</dbReference>
<sequence>MAIMGLGFDICRKDLIQEAITEGRLKFEESKTEMKVDSDPFEVNSNFVEPCCFEAHMVGFHSFEFDTSLGNFKQNIHQVFPGVGEGLLDFLMQQKLKD</sequence>
<reference evidence="1 2" key="1">
    <citation type="journal article" date="2023" name="Plants (Basel)">
        <title>Bridging the Gap: Combining Genomics and Transcriptomics Approaches to Understand Stylosanthes scabra, an Orphan Legume from the Brazilian Caatinga.</title>
        <authorList>
            <person name="Ferreira-Neto J.R.C."/>
            <person name="da Silva M.D."/>
            <person name="Binneck E."/>
            <person name="de Melo N.F."/>
            <person name="da Silva R.H."/>
            <person name="de Melo A.L.T.M."/>
            <person name="Pandolfi V."/>
            <person name="Bustamante F.O."/>
            <person name="Brasileiro-Vidal A.C."/>
            <person name="Benko-Iseppon A.M."/>
        </authorList>
    </citation>
    <scope>NUCLEOTIDE SEQUENCE [LARGE SCALE GENOMIC DNA]</scope>
    <source>
        <tissue evidence="1">Leaves</tissue>
    </source>
</reference>
<organism evidence="1 2">
    <name type="scientific">Stylosanthes scabra</name>
    <dbReference type="NCBI Taxonomy" id="79078"/>
    <lineage>
        <taxon>Eukaryota</taxon>
        <taxon>Viridiplantae</taxon>
        <taxon>Streptophyta</taxon>
        <taxon>Embryophyta</taxon>
        <taxon>Tracheophyta</taxon>
        <taxon>Spermatophyta</taxon>
        <taxon>Magnoliopsida</taxon>
        <taxon>eudicotyledons</taxon>
        <taxon>Gunneridae</taxon>
        <taxon>Pentapetalae</taxon>
        <taxon>rosids</taxon>
        <taxon>fabids</taxon>
        <taxon>Fabales</taxon>
        <taxon>Fabaceae</taxon>
        <taxon>Papilionoideae</taxon>
        <taxon>50 kb inversion clade</taxon>
        <taxon>dalbergioids sensu lato</taxon>
        <taxon>Dalbergieae</taxon>
        <taxon>Pterocarpus clade</taxon>
        <taxon>Stylosanthes</taxon>
    </lineage>
</organism>
<gene>
    <name evidence="1" type="ORF">PIB30_085418</name>
</gene>
<protein>
    <submittedName>
        <fullName evidence="1">Uncharacterized protein</fullName>
    </submittedName>
</protein>
<accession>A0ABU6YRR4</accession>
<keyword evidence="2" id="KW-1185">Reference proteome</keyword>
<dbReference type="Proteomes" id="UP001341840">
    <property type="component" value="Unassembled WGS sequence"/>
</dbReference>